<dbReference type="Gene3D" id="2.40.128.20">
    <property type="match status" value="1"/>
</dbReference>
<keyword evidence="3" id="KW-1185">Reference proteome</keyword>
<comment type="similarity">
    <text evidence="1">Belongs to the calycin superfamily. Fatty-acid binding protein (FABP) family.</text>
</comment>
<dbReference type="EnsemblMetazoa" id="PPA36434.1">
    <property type="protein sequence ID" value="PPA36434.1"/>
    <property type="gene ID" value="WBGene00274803"/>
</dbReference>
<evidence type="ECO:0000256" key="1">
    <source>
        <dbReference type="ARBA" id="ARBA00008390"/>
    </source>
</evidence>
<accession>A0A2A6CVW0</accession>
<dbReference type="InterPro" id="IPR000566">
    <property type="entry name" value="Lipocln_cytosolic_FA-bd_dom"/>
</dbReference>
<dbReference type="InterPro" id="IPR012674">
    <property type="entry name" value="Calycin"/>
</dbReference>
<name>A0A2A6CVW0_PRIPA</name>
<proteinExistence type="inferred from homology"/>
<protein>
    <submittedName>
        <fullName evidence="2">Lipocln_cytosolic_FA-bd_dom domain-containing protein</fullName>
    </submittedName>
</protein>
<reference evidence="3" key="1">
    <citation type="journal article" date="2008" name="Nat. Genet.">
        <title>The Pristionchus pacificus genome provides a unique perspective on nematode lifestyle and parasitism.</title>
        <authorList>
            <person name="Dieterich C."/>
            <person name="Clifton S.W."/>
            <person name="Schuster L.N."/>
            <person name="Chinwalla A."/>
            <person name="Delehaunty K."/>
            <person name="Dinkelacker I."/>
            <person name="Fulton L."/>
            <person name="Fulton R."/>
            <person name="Godfrey J."/>
            <person name="Minx P."/>
            <person name="Mitreva M."/>
            <person name="Roeseler W."/>
            <person name="Tian H."/>
            <person name="Witte H."/>
            <person name="Yang S.P."/>
            <person name="Wilson R.K."/>
            <person name="Sommer R.J."/>
        </authorList>
    </citation>
    <scope>NUCLEOTIDE SEQUENCE [LARGE SCALE GENOMIC DNA]</scope>
    <source>
        <strain evidence="3">PS312</strain>
    </source>
</reference>
<dbReference type="InterPro" id="IPR031259">
    <property type="entry name" value="ILBP"/>
</dbReference>
<dbReference type="Proteomes" id="UP000005239">
    <property type="component" value="Unassembled WGS sequence"/>
</dbReference>
<dbReference type="AlphaFoldDB" id="A0A2A6CVW0"/>
<evidence type="ECO:0000313" key="2">
    <source>
        <dbReference type="EnsemblMetazoa" id="PPA36434.1"/>
    </source>
</evidence>
<gene>
    <name evidence="2" type="primary">WBGene00274803</name>
</gene>
<dbReference type="SUPFAM" id="SSF50814">
    <property type="entry name" value="Lipocalins"/>
    <property type="match status" value="1"/>
</dbReference>
<sequence>MEQFNGRFVSDKSENFDQYLKESGHGTLVRKVEAKAIITLDIRNEVSDDHIRQYFIDRNFLIIVFPDNKWICEQQTTFKNPIMEFEIDKEFEESTTDGRKFVNSAALTDEGMLVQRQIYLEDSHKNTTITRYMEDDDTLVIMNVAEL</sequence>
<dbReference type="GO" id="GO:0005504">
    <property type="term" value="F:fatty acid binding"/>
    <property type="evidence" value="ECO:0000318"/>
    <property type="project" value="GO_Central"/>
</dbReference>
<accession>A0A8R1UQ84</accession>
<dbReference type="GO" id="GO:0005634">
    <property type="term" value="C:nucleus"/>
    <property type="evidence" value="ECO:0000318"/>
    <property type="project" value="GO_Central"/>
</dbReference>
<reference evidence="2" key="2">
    <citation type="submission" date="2022-06" db="UniProtKB">
        <authorList>
            <consortium name="EnsemblMetazoa"/>
        </authorList>
    </citation>
    <scope>IDENTIFICATION</scope>
    <source>
        <strain evidence="2">PS312</strain>
    </source>
</reference>
<dbReference type="GO" id="GO:0015908">
    <property type="term" value="P:fatty acid transport"/>
    <property type="evidence" value="ECO:0000318"/>
    <property type="project" value="GO_Central"/>
</dbReference>
<dbReference type="CDD" id="cd00742">
    <property type="entry name" value="FABP"/>
    <property type="match status" value="1"/>
</dbReference>
<evidence type="ECO:0000313" key="3">
    <source>
        <dbReference type="Proteomes" id="UP000005239"/>
    </source>
</evidence>
<dbReference type="OrthoDB" id="354351at2759"/>
<dbReference type="GO" id="GO:0005829">
    <property type="term" value="C:cytosol"/>
    <property type="evidence" value="ECO:0000318"/>
    <property type="project" value="GO_Central"/>
</dbReference>
<dbReference type="Pfam" id="PF00061">
    <property type="entry name" value="Lipocalin"/>
    <property type="match status" value="1"/>
</dbReference>
<dbReference type="PANTHER" id="PTHR11955">
    <property type="entry name" value="FATTY ACID BINDING PROTEIN"/>
    <property type="match status" value="1"/>
</dbReference>
<organism evidence="2 3">
    <name type="scientific">Pristionchus pacificus</name>
    <name type="common">Parasitic nematode worm</name>
    <dbReference type="NCBI Taxonomy" id="54126"/>
    <lineage>
        <taxon>Eukaryota</taxon>
        <taxon>Metazoa</taxon>
        <taxon>Ecdysozoa</taxon>
        <taxon>Nematoda</taxon>
        <taxon>Chromadorea</taxon>
        <taxon>Rhabditida</taxon>
        <taxon>Rhabditina</taxon>
        <taxon>Diplogasteromorpha</taxon>
        <taxon>Diplogasteroidea</taxon>
        <taxon>Neodiplogasteridae</taxon>
        <taxon>Pristionchus</taxon>
    </lineage>
</organism>